<proteinExistence type="predicted"/>
<protein>
    <submittedName>
        <fullName evidence="1">Uncharacterized protein</fullName>
    </submittedName>
</protein>
<gene>
    <name evidence="1" type="primary">Vigan.11G193700</name>
    <name evidence="1" type="ORF">VIGAN_11193700</name>
</gene>
<organism evidence="1 2">
    <name type="scientific">Vigna angularis var. angularis</name>
    <dbReference type="NCBI Taxonomy" id="157739"/>
    <lineage>
        <taxon>Eukaryota</taxon>
        <taxon>Viridiplantae</taxon>
        <taxon>Streptophyta</taxon>
        <taxon>Embryophyta</taxon>
        <taxon>Tracheophyta</taxon>
        <taxon>Spermatophyta</taxon>
        <taxon>Magnoliopsida</taxon>
        <taxon>eudicotyledons</taxon>
        <taxon>Gunneridae</taxon>
        <taxon>Pentapetalae</taxon>
        <taxon>rosids</taxon>
        <taxon>fabids</taxon>
        <taxon>Fabales</taxon>
        <taxon>Fabaceae</taxon>
        <taxon>Papilionoideae</taxon>
        <taxon>50 kb inversion clade</taxon>
        <taxon>NPAAA clade</taxon>
        <taxon>indigoferoid/millettioid clade</taxon>
        <taxon>Phaseoleae</taxon>
        <taxon>Vigna</taxon>
    </lineage>
</organism>
<keyword evidence="2" id="KW-1185">Reference proteome</keyword>
<reference evidence="1 2" key="1">
    <citation type="journal article" date="2015" name="Sci. Rep.">
        <title>The power of single molecule real-time sequencing technology in the de novo assembly of a eukaryotic genome.</title>
        <authorList>
            <person name="Sakai H."/>
            <person name="Naito K."/>
            <person name="Ogiso-Tanaka E."/>
            <person name="Takahashi Y."/>
            <person name="Iseki K."/>
            <person name="Muto C."/>
            <person name="Satou K."/>
            <person name="Teruya K."/>
            <person name="Shiroma A."/>
            <person name="Shimoji M."/>
            <person name="Hirano T."/>
            <person name="Itoh T."/>
            <person name="Kaga A."/>
            <person name="Tomooka N."/>
        </authorList>
    </citation>
    <scope>NUCLEOTIDE SEQUENCE [LARGE SCALE GENOMIC DNA]</scope>
    <source>
        <strain evidence="2">cv. Shumari</strain>
    </source>
</reference>
<name>A0A0S3TB28_PHAAN</name>
<dbReference type="AlphaFoldDB" id="A0A0S3TB28"/>
<dbReference type="Proteomes" id="UP000291084">
    <property type="component" value="Chromosome 11"/>
</dbReference>
<sequence>MVLSSLHCHPIPYTVITQRHTTPFSFSISSTFRFSSTLSSSTFATHHPFPLDFSPSQLLDLLCNQHCAVSLRWF</sequence>
<evidence type="ECO:0000313" key="1">
    <source>
        <dbReference type="EMBL" id="BAU02414.1"/>
    </source>
</evidence>
<dbReference type="EMBL" id="AP015044">
    <property type="protein sequence ID" value="BAU02414.1"/>
    <property type="molecule type" value="Genomic_DNA"/>
</dbReference>
<accession>A0A0S3TB28</accession>
<evidence type="ECO:0000313" key="2">
    <source>
        <dbReference type="Proteomes" id="UP000291084"/>
    </source>
</evidence>